<evidence type="ECO:0000313" key="1">
    <source>
        <dbReference type="EMBL" id="CAD8197231.1"/>
    </source>
</evidence>
<organism evidence="1 2">
    <name type="scientific">Paramecium octaurelia</name>
    <dbReference type="NCBI Taxonomy" id="43137"/>
    <lineage>
        <taxon>Eukaryota</taxon>
        <taxon>Sar</taxon>
        <taxon>Alveolata</taxon>
        <taxon>Ciliophora</taxon>
        <taxon>Intramacronucleata</taxon>
        <taxon>Oligohymenophorea</taxon>
        <taxon>Peniculida</taxon>
        <taxon>Parameciidae</taxon>
        <taxon>Paramecium</taxon>
    </lineage>
</organism>
<gene>
    <name evidence="1" type="ORF">POCTA_138.1.T1140002</name>
</gene>
<proteinExistence type="predicted"/>
<accession>A0A8S1X7D0</accession>
<comment type="caution">
    <text evidence="1">The sequence shown here is derived from an EMBL/GenBank/DDBJ whole genome shotgun (WGS) entry which is preliminary data.</text>
</comment>
<protein>
    <submittedName>
        <fullName evidence="1">Uncharacterized protein</fullName>
    </submittedName>
</protein>
<dbReference type="Proteomes" id="UP000683925">
    <property type="component" value="Unassembled WGS sequence"/>
</dbReference>
<evidence type="ECO:0000313" key="2">
    <source>
        <dbReference type="Proteomes" id="UP000683925"/>
    </source>
</evidence>
<dbReference type="AlphaFoldDB" id="A0A8S1X7D0"/>
<sequence length="88" mass="10595">MNNMLQMSILISMMIHKHNCFGINYIIKHRYLLAIKYHDNVRLNHKKVLLNYHRCNCLQITNSFFYTNPIQIIGILTYLSSRTDKFFN</sequence>
<dbReference type="EMBL" id="CAJJDP010000114">
    <property type="protein sequence ID" value="CAD8197231.1"/>
    <property type="molecule type" value="Genomic_DNA"/>
</dbReference>
<keyword evidence="2" id="KW-1185">Reference proteome</keyword>
<reference evidence="1" key="1">
    <citation type="submission" date="2021-01" db="EMBL/GenBank/DDBJ databases">
        <authorList>
            <consortium name="Genoscope - CEA"/>
            <person name="William W."/>
        </authorList>
    </citation>
    <scope>NUCLEOTIDE SEQUENCE</scope>
</reference>
<name>A0A8S1X7D0_PAROT</name>